<gene>
    <name evidence="6" type="ORF">HRU87_05915</name>
</gene>
<dbReference type="GO" id="GO:0006826">
    <property type="term" value="P:iron ion transport"/>
    <property type="evidence" value="ECO:0007669"/>
    <property type="project" value="UniProtKB-KW"/>
</dbReference>
<dbReference type="GO" id="GO:0030288">
    <property type="term" value="C:outer membrane-bounded periplasmic space"/>
    <property type="evidence" value="ECO:0007669"/>
    <property type="project" value="TreeGrafter"/>
</dbReference>
<keyword evidence="3 5" id="KW-0732">Signal</keyword>
<dbReference type="AlphaFoldDB" id="A0A7D4UIX1"/>
<dbReference type="EMBL" id="CP054056">
    <property type="protein sequence ID" value="QKJ25980.1"/>
    <property type="molecule type" value="Genomic_DNA"/>
</dbReference>
<evidence type="ECO:0000256" key="5">
    <source>
        <dbReference type="SAM" id="SignalP"/>
    </source>
</evidence>
<dbReference type="PANTHER" id="PTHR30006">
    <property type="entry name" value="THIAMINE-BINDING PERIPLASMIC PROTEIN-RELATED"/>
    <property type="match status" value="1"/>
</dbReference>
<comment type="similarity">
    <text evidence="1">Belongs to the bacterial solute-binding protein 1 family.</text>
</comment>
<feature type="chain" id="PRO_5028825045" evidence="5">
    <location>
        <begin position="22"/>
        <end position="331"/>
    </location>
</feature>
<dbReference type="PROSITE" id="PS51257">
    <property type="entry name" value="PROKAR_LIPOPROTEIN"/>
    <property type="match status" value="1"/>
</dbReference>
<feature type="binding site" evidence="4">
    <location>
        <position position="221"/>
    </location>
    <ligand>
        <name>Fe cation</name>
        <dbReference type="ChEBI" id="CHEBI:24875"/>
    </ligand>
</feature>
<dbReference type="SUPFAM" id="SSF53850">
    <property type="entry name" value="Periplasmic binding protein-like II"/>
    <property type="match status" value="1"/>
</dbReference>
<dbReference type="GO" id="GO:0046872">
    <property type="term" value="F:metal ion binding"/>
    <property type="evidence" value="ECO:0007669"/>
    <property type="project" value="UniProtKB-KW"/>
</dbReference>
<evidence type="ECO:0000256" key="1">
    <source>
        <dbReference type="ARBA" id="ARBA00008520"/>
    </source>
</evidence>
<keyword evidence="2" id="KW-0410">Iron transport</keyword>
<dbReference type="InterPro" id="IPR026045">
    <property type="entry name" value="Ferric-bd"/>
</dbReference>
<sequence>MKTPIAVSLLSLLALTGCAPAETESTEAQSIVVYAGRSEELVQPLLDQFTQETGIEVEVRYAGSAELAAQILEEGENSPADVFFAQDAGALGAVAKAGLLVELPAEIYDLVPAAFSAADKKWVGVSGRVRVLSYNPEKVTELPASVFDLADPSWAGRIGIAPTNASFQAFVTAMRVLHGDEATSQWLAGIKANAVIFEKNTAILEAVETGEVDAGLINHYYWFARAKEMGAENMKSKIGQFGSQDVGNLINAAGVGIVEDSSAAQEFVKYLLSETGQRYFAEETREYPLVGDVAPADDLTPLSEIPSPQIDLSDLDALEQTLELIRAAGLL</sequence>
<keyword evidence="4" id="KW-0479">Metal-binding</keyword>
<feature type="binding site" evidence="4">
    <location>
        <position position="220"/>
    </location>
    <ligand>
        <name>Fe cation</name>
        <dbReference type="ChEBI" id="CHEBI:24875"/>
    </ligand>
</feature>
<protein>
    <submittedName>
        <fullName evidence="6">Iron ABC transporter substrate-binding protein</fullName>
    </submittedName>
</protein>
<evidence type="ECO:0000256" key="3">
    <source>
        <dbReference type="ARBA" id="ARBA00022729"/>
    </source>
</evidence>
<dbReference type="PIRSF" id="PIRSF002825">
    <property type="entry name" value="CfbpA"/>
    <property type="match status" value="1"/>
</dbReference>
<dbReference type="Proteomes" id="UP000501003">
    <property type="component" value="Chromosome"/>
</dbReference>
<dbReference type="Gene3D" id="3.40.190.10">
    <property type="entry name" value="Periplasmic binding protein-like II"/>
    <property type="match status" value="2"/>
</dbReference>
<keyword evidence="7" id="KW-1185">Reference proteome</keyword>
<feature type="signal peptide" evidence="5">
    <location>
        <begin position="1"/>
        <end position="21"/>
    </location>
</feature>
<evidence type="ECO:0000256" key="2">
    <source>
        <dbReference type="ARBA" id="ARBA00022496"/>
    </source>
</evidence>
<keyword evidence="2" id="KW-0813">Transport</keyword>
<dbReference type="CDD" id="cd13543">
    <property type="entry name" value="PBP2_Fbp"/>
    <property type="match status" value="1"/>
</dbReference>
<keyword evidence="4" id="KW-0408">Iron</keyword>
<dbReference type="Pfam" id="PF13531">
    <property type="entry name" value="SBP_bac_11"/>
    <property type="match status" value="1"/>
</dbReference>
<reference evidence="6 7" key="1">
    <citation type="submission" date="2020-05" db="EMBL/GenBank/DDBJ databases">
        <title>Aquirufa sp. strain 15G-AUS-rot a new Aquirufa species.</title>
        <authorList>
            <person name="Pitt A."/>
            <person name="Hahn M.W."/>
        </authorList>
    </citation>
    <scope>NUCLEOTIDE SEQUENCE [LARGE SCALE GENOMIC DNA]</scope>
    <source>
        <strain evidence="6 7">15G-AUS-rot</strain>
    </source>
</reference>
<organism evidence="6 7">
    <name type="scientific">Aquiluna borgnonia</name>
    <dbReference type="NCBI Taxonomy" id="2499157"/>
    <lineage>
        <taxon>Bacteria</taxon>
        <taxon>Bacillati</taxon>
        <taxon>Actinomycetota</taxon>
        <taxon>Actinomycetes</taxon>
        <taxon>Micrococcales</taxon>
        <taxon>Microbacteriaceae</taxon>
        <taxon>Luna cluster</taxon>
        <taxon>Luna-1 subcluster</taxon>
        <taxon>Aquiluna</taxon>
    </lineage>
</organism>
<dbReference type="KEGG" id="aqg:HRU87_05915"/>
<dbReference type="PANTHER" id="PTHR30006:SF15">
    <property type="entry name" value="IRON-UTILIZATION PERIPLASMIC PROTEIN"/>
    <property type="match status" value="1"/>
</dbReference>
<evidence type="ECO:0000313" key="6">
    <source>
        <dbReference type="EMBL" id="QKJ25980.1"/>
    </source>
</evidence>
<evidence type="ECO:0000313" key="7">
    <source>
        <dbReference type="Proteomes" id="UP000501003"/>
    </source>
</evidence>
<evidence type="ECO:0000256" key="4">
    <source>
        <dbReference type="PIRSR" id="PIRSR002825-1"/>
    </source>
</evidence>
<proteinExistence type="inferred from homology"/>
<name>A0A7D4UIX1_9MICO</name>
<accession>A0A7D4UIX1</accession>
<keyword evidence="2" id="KW-0406">Ion transport</keyword>